<keyword evidence="5" id="KW-1185">Reference proteome</keyword>
<dbReference type="PANTHER" id="PTHR43327:SF10">
    <property type="entry name" value="STOMATIN-LIKE PROTEIN 2, MITOCHONDRIAL"/>
    <property type="match status" value="1"/>
</dbReference>
<gene>
    <name evidence="4" type="ORF">OSB1V03_LOCUS8768</name>
</gene>
<organism evidence="4">
    <name type="scientific">Medioppia subpectinata</name>
    <dbReference type="NCBI Taxonomy" id="1979941"/>
    <lineage>
        <taxon>Eukaryota</taxon>
        <taxon>Metazoa</taxon>
        <taxon>Ecdysozoa</taxon>
        <taxon>Arthropoda</taxon>
        <taxon>Chelicerata</taxon>
        <taxon>Arachnida</taxon>
        <taxon>Acari</taxon>
        <taxon>Acariformes</taxon>
        <taxon>Sarcoptiformes</taxon>
        <taxon>Oribatida</taxon>
        <taxon>Brachypylina</taxon>
        <taxon>Oppioidea</taxon>
        <taxon>Oppiidae</taxon>
        <taxon>Medioppia</taxon>
    </lineage>
</organism>
<protein>
    <recommendedName>
        <fullName evidence="3">STML2-like C-terminal extension domain-containing protein</fullName>
    </recommendedName>
</protein>
<dbReference type="Proteomes" id="UP000759131">
    <property type="component" value="Unassembled WGS sequence"/>
</dbReference>
<evidence type="ECO:0000256" key="2">
    <source>
        <dbReference type="SAM" id="MobiDB-lite"/>
    </source>
</evidence>
<dbReference type="PANTHER" id="PTHR43327">
    <property type="entry name" value="STOMATIN-LIKE PROTEIN 2, MITOCHONDRIAL"/>
    <property type="match status" value="1"/>
</dbReference>
<reference evidence="4" key="1">
    <citation type="submission" date="2020-11" db="EMBL/GenBank/DDBJ databases">
        <authorList>
            <person name="Tran Van P."/>
        </authorList>
    </citation>
    <scope>NUCLEOTIDE SEQUENCE</scope>
</reference>
<dbReference type="Pfam" id="PF16200">
    <property type="entry name" value="Band_7_C"/>
    <property type="match status" value="1"/>
</dbReference>
<sequence>MKRSRILASEAIKTEQINSAEGEAKAIIARAEAKARGIKLVGDMLRSNSGENAAALTVAEQYVKAFSQLAKTNNTIILSNDASDVAKMTTQALQVFRSLKSPQNDEGFEDKGFDGNVNPKNPVEYYSDIERHNEHNK</sequence>
<evidence type="ECO:0000313" key="5">
    <source>
        <dbReference type="Proteomes" id="UP000759131"/>
    </source>
</evidence>
<proteinExistence type="inferred from homology"/>
<dbReference type="OrthoDB" id="434619at2759"/>
<dbReference type="InterPro" id="IPR050710">
    <property type="entry name" value="Band7/mec-2_domain"/>
</dbReference>
<dbReference type="GO" id="GO:0007005">
    <property type="term" value="P:mitochondrion organization"/>
    <property type="evidence" value="ECO:0007669"/>
    <property type="project" value="TreeGrafter"/>
</dbReference>
<accession>A0A7R9KST5</accession>
<name>A0A7R9KST5_9ACAR</name>
<dbReference type="EMBL" id="OC860192">
    <property type="protein sequence ID" value="CAD7628346.1"/>
    <property type="molecule type" value="Genomic_DNA"/>
</dbReference>
<evidence type="ECO:0000256" key="1">
    <source>
        <dbReference type="ARBA" id="ARBA00008164"/>
    </source>
</evidence>
<evidence type="ECO:0000313" key="4">
    <source>
        <dbReference type="EMBL" id="CAD7628346.1"/>
    </source>
</evidence>
<dbReference type="AlphaFoldDB" id="A0A7R9KST5"/>
<feature type="region of interest" description="Disordered" evidence="2">
    <location>
        <begin position="101"/>
        <end position="137"/>
    </location>
</feature>
<dbReference type="InterPro" id="IPR032435">
    <property type="entry name" value="STML2-like_C"/>
</dbReference>
<feature type="domain" description="STML2-like C-terminal extension" evidence="3">
    <location>
        <begin position="40"/>
        <end position="100"/>
    </location>
</feature>
<feature type="compositionally biased region" description="Basic and acidic residues" evidence="2">
    <location>
        <begin position="128"/>
        <end position="137"/>
    </location>
</feature>
<dbReference type="GO" id="GO:0005739">
    <property type="term" value="C:mitochondrion"/>
    <property type="evidence" value="ECO:0007669"/>
    <property type="project" value="TreeGrafter"/>
</dbReference>
<comment type="similarity">
    <text evidence="1">Belongs to the band 7/mec-2 family.</text>
</comment>
<evidence type="ECO:0000259" key="3">
    <source>
        <dbReference type="Pfam" id="PF16200"/>
    </source>
</evidence>
<dbReference type="EMBL" id="CAJPIZ010005617">
    <property type="protein sequence ID" value="CAG2108776.1"/>
    <property type="molecule type" value="Genomic_DNA"/>
</dbReference>